<keyword evidence="2" id="KW-1133">Transmembrane helix</keyword>
<dbReference type="AlphaFoldDB" id="A0AAV8UKD2"/>
<keyword evidence="2" id="KW-0812">Transmembrane</keyword>
<reference evidence="4 5" key="1">
    <citation type="journal article" date="2023" name="Nat. Commun.">
        <title>Origin of minicircular mitochondrial genomes in red algae.</title>
        <authorList>
            <person name="Lee Y."/>
            <person name="Cho C.H."/>
            <person name="Lee Y.M."/>
            <person name="Park S.I."/>
            <person name="Yang J.H."/>
            <person name="West J.A."/>
            <person name="Bhattacharya D."/>
            <person name="Yoon H.S."/>
        </authorList>
    </citation>
    <scope>NUCLEOTIDE SEQUENCE [LARGE SCALE GENOMIC DNA]</scope>
    <source>
        <strain evidence="4 5">CCMP1338</strain>
        <tissue evidence="4">Whole cell</tissue>
    </source>
</reference>
<feature type="chain" id="PRO_5043653415" evidence="3">
    <location>
        <begin position="25"/>
        <end position="633"/>
    </location>
</feature>
<feature type="transmembrane region" description="Helical" evidence="2">
    <location>
        <begin position="591"/>
        <end position="611"/>
    </location>
</feature>
<keyword evidence="2" id="KW-0472">Membrane</keyword>
<feature type="region of interest" description="Disordered" evidence="1">
    <location>
        <begin position="326"/>
        <end position="432"/>
    </location>
</feature>
<keyword evidence="5" id="KW-1185">Reference proteome</keyword>
<proteinExistence type="predicted"/>
<name>A0AAV8UKD2_9RHOD</name>
<evidence type="ECO:0000256" key="1">
    <source>
        <dbReference type="SAM" id="MobiDB-lite"/>
    </source>
</evidence>
<evidence type="ECO:0000256" key="2">
    <source>
        <dbReference type="SAM" id="Phobius"/>
    </source>
</evidence>
<evidence type="ECO:0000256" key="3">
    <source>
        <dbReference type="SAM" id="SignalP"/>
    </source>
</evidence>
<evidence type="ECO:0000313" key="5">
    <source>
        <dbReference type="Proteomes" id="UP001157974"/>
    </source>
</evidence>
<keyword evidence="3" id="KW-0732">Signal</keyword>
<sequence length="633" mass="70134">MGRLIGIGGVALLMFIFWAGVVRADEDVVKGDEQILEDEIQEKEDLMAGFSISCVSCRTSDDWDVDFSAEQENLRLNSERDVPMYKNNEIVSIWGLCGESGVSADDCYVEDKYTDEMVLRVSYGVFGITFEKKPYLQVVKGQSLTAAIQSFDDEEDMFEALITIKYDCQPADDDVNQVRATFHLDKDTEIDIMWLKVCGRGVNPKFDVGYVSHEKKDVVLPLYSDLGSSSILVPANDPSSSIRMTLFPPARAQSYRDPVVSSDDRIVATSLRGTAALKGTLTPANWEFEVNYDCKAPGTAVVHLTIPIPPFNDVKKVWRKECDAREALGDAGHGPEVPTKTDDKVGENDSTKPGSKGEKTDNTEKPDQDTNDKAKSDKTDKTDKNTENDPAKKPSKPDKGSKGDKDTVDQKGTKPPKDSSTPTKTGTTPERVLKALEVGTTYEGKEVFSDGRPMEAFSISFDSRLKSADHHYRIDLNTTETEFFLHNPRESSTAHRIDRVSVTVADRTITLVKVTQPYIARRYLSEAGGLIGPGESFRVQLHFICKMAGESSVLITLATLYGDNVEFGFVKECRSPLKITDGGMLTTASSLYVTTMFFLVLITCLGAAFYYRRKRAASARRRTTRAEAKQLIT</sequence>
<protein>
    <submittedName>
        <fullName evidence="4">Uncharacterized protein</fullName>
    </submittedName>
</protein>
<evidence type="ECO:0000313" key="4">
    <source>
        <dbReference type="EMBL" id="KAJ8903015.1"/>
    </source>
</evidence>
<feature type="compositionally biased region" description="Polar residues" evidence="1">
    <location>
        <begin position="418"/>
        <end position="428"/>
    </location>
</feature>
<accession>A0AAV8UKD2</accession>
<dbReference type="EMBL" id="JAMWBK010000008">
    <property type="protein sequence ID" value="KAJ8903015.1"/>
    <property type="molecule type" value="Genomic_DNA"/>
</dbReference>
<feature type="compositionally biased region" description="Basic and acidic residues" evidence="1">
    <location>
        <begin position="339"/>
        <end position="417"/>
    </location>
</feature>
<feature type="signal peptide" evidence="3">
    <location>
        <begin position="1"/>
        <end position="24"/>
    </location>
</feature>
<comment type="caution">
    <text evidence="4">The sequence shown here is derived from an EMBL/GenBank/DDBJ whole genome shotgun (WGS) entry which is preliminary data.</text>
</comment>
<organism evidence="4 5">
    <name type="scientific">Rhodosorus marinus</name>
    <dbReference type="NCBI Taxonomy" id="101924"/>
    <lineage>
        <taxon>Eukaryota</taxon>
        <taxon>Rhodophyta</taxon>
        <taxon>Stylonematophyceae</taxon>
        <taxon>Stylonematales</taxon>
        <taxon>Stylonemataceae</taxon>
        <taxon>Rhodosorus</taxon>
    </lineage>
</organism>
<gene>
    <name evidence="4" type="ORF">NDN08_006331</name>
</gene>
<dbReference type="Proteomes" id="UP001157974">
    <property type="component" value="Unassembled WGS sequence"/>
</dbReference>